<name>N1QCT0_PSEFD</name>
<protein>
    <submittedName>
        <fullName evidence="1">Uncharacterized protein</fullName>
    </submittedName>
</protein>
<evidence type="ECO:0000313" key="2">
    <source>
        <dbReference type="Proteomes" id="UP000016932"/>
    </source>
</evidence>
<dbReference type="VEuPathDB" id="FungiDB:MYCFIDRAFT_210155"/>
<dbReference type="EMBL" id="KB446555">
    <property type="protein sequence ID" value="EME89652.1"/>
    <property type="molecule type" value="Genomic_DNA"/>
</dbReference>
<dbReference type="AlphaFoldDB" id="N1QCT0"/>
<dbReference type="Proteomes" id="UP000016932">
    <property type="component" value="Unassembled WGS sequence"/>
</dbReference>
<dbReference type="KEGG" id="pfj:MYCFIDRAFT_210155"/>
<sequence>MPISYTPKASTRITPSEDGVIRLLYQVPEDFLQKGHGLTNVLADPWLRLRRNRTNPSLLLLLLKRQTKPQPQKR</sequence>
<evidence type="ECO:0000313" key="1">
    <source>
        <dbReference type="EMBL" id="EME89652.1"/>
    </source>
</evidence>
<keyword evidence="2" id="KW-1185">Reference proteome</keyword>
<reference evidence="1 2" key="1">
    <citation type="journal article" date="2012" name="PLoS Pathog.">
        <title>Diverse lifestyles and strategies of plant pathogenesis encoded in the genomes of eighteen Dothideomycetes fungi.</title>
        <authorList>
            <person name="Ohm R.A."/>
            <person name="Feau N."/>
            <person name="Henrissat B."/>
            <person name="Schoch C.L."/>
            <person name="Horwitz B.A."/>
            <person name="Barry K.W."/>
            <person name="Condon B.J."/>
            <person name="Copeland A.C."/>
            <person name="Dhillon B."/>
            <person name="Glaser F."/>
            <person name="Hesse C.N."/>
            <person name="Kosti I."/>
            <person name="LaButti K."/>
            <person name="Lindquist E.A."/>
            <person name="Lucas S."/>
            <person name="Salamov A.A."/>
            <person name="Bradshaw R.E."/>
            <person name="Ciuffetti L."/>
            <person name="Hamelin R.C."/>
            <person name="Kema G.H.J."/>
            <person name="Lawrence C."/>
            <person name="Scott J.A."/>
            <person name="Spatafora J.W."/>
            <person name="Turgeon B.G."/>
            <person name="de Wit P.J.G.M."/>
            <person name="Zhong S."/>
            <person name="Goodwin S.B."/>
            <person name="Grigoriev I.V."/>
        </authorList>
    </citation>
    <scope>NUCLEOTIDE SEQUENCE [LARGE SCALE GENOMIC DNA]</scope>
    <source>
        <strain evidence="1 2">CIRAD86</strain>
    </source>
</reference>
<organism evidence="1 2">
    <name type="scientific">Pseudocercospora fijiensis (strain CIRAD86)</name>
    <name type="common">Black leaf streak disease fungus</name>
    <name type="synonym">Mycosphaerella fijiensis</name>
    <dbReference type="NCBI Taxonomy" id="383855"/>
    <lineage>
        <taxon>Eukaryota</taxon>
        <taxon>Fungi</taxon>
        <taxon>Dikarya</taxon>
        <taxon>Ascomycota</taxon>
        <taxon>Pezizomycotina</taxon>
        <taxon>Dothideomycetes</taxon>
        <taxon>Dothideomycetidae</taxon>
        <taxon>Mycosphaerellales</taxon>
        <taxon>Mycosphaerellaceae</taxon>
        <taxon>Pseudocercospora</taxon>
    </lineage>
</organism>
<dbReference type="RefSeq" id="XP_007922195.1">
    <property type="nucleotide sequence ID" value="XM_007924004.1"/>
</dbReference>
<proteinExistence type="predicted"/>
<dbReference type="HOGENOM" id="CLU_2688853_0_0_1"/>
<gene>
    <name evidence="1" type="ORF">MYCFIDRAFT_210155</name>
</gene>
<accession>N1QCT0</accession>
<dbReference type="GeneID" id="19337003"/>